<keyword evidence="1" id="KW-0723">Serine/threonine-protein kinase</keyword>
<protein>
    <recommendedName>
        <fullName evidence="2">Histidine kinase/HSP90-like ATPase domain-containing protein</fullName>
    </recommendedName>
</protein>
<keyword evidence="1" id="KW-0418">Kinase</keyword>
<dbReference type="OrthoDB" id="4326936at2"/>
<dbReference type="Gene3D" id="3.30.565.10">
    <property type="entry name" value="Histidine kinase-like ATPase, C-terminal domain"/>
    <property type="match status" value="1"/>
</dbReference>
<keyword evidence="4" id="KW-1185">Reference proteome</keyword>
<comment type="caution">
    <text evidence="3">The sequence shown here is derived from an EMBL/GenBank/DDBJ whole genome shotgun (WGS) entry which is preliminary data.</text>
</comment>
<feature type="domain" description="Histidine kinase/HSP90-like ATPase" evidence="2">
    <location>
        <begin position="26"/>
        <end position="118"/>
    </location>
</feature>
<dbReference type="EMBL" id="PYAX01000002">
    <property type="protein sequence ID" value="PSL57710.1"/>
    <property type="molecule type" value="Genomic_DNA"/>
</dbReference>
<gene>
    <name evidence="3" type="ORF">B0I31_102689</name>
</gene>
<evidence type="ECO:0000256" key="1">
    <source>
        <dbReference type="ARBA" id="ARBA00022527"/>
    </source>
</evidence>
<evidence type="ECO:0000259" key="2">
    <source>
        <dbReference type="Pfam" id="PF13581"/>
    </source>
</evidence>
<accession>A0A2P8IGX1</accession>
<dbReference type="InterPro" id="IPR003594">
    <property type="entry name" value="HATPase_dom"/>
</dbReference>
<dbReference type="InterPro" id="IPR036890">
    <property type="entry name" value="HATPase_C_sf"/>
</dbReference>
<reference evidence="3 4" key="1">
    <citation type="submission" date="2018-03" db="EMBL/GenBank/DDBJ databases">
        <title>Genomic Encyclopedia of Type Strains, Phase III (KMG-III): the genomes of soil and plant-associated and newly described type strains.</title>
        <authorList>
            <person name="Whitman W."/>
        </authorList>
    </citation>
    <scope>NUCLEOTIDE SEQUENCE [LARGE SCALE GENOMIC DNA]</scope>
    <source>
        <strain evidence="3 4">CGMCC 4.7097</strain>
    </source>
</reference>
<sequence length="130" mass="14624">MNMVDLPDDGLDLALGDVRTPDGVAGWVRQVAYEMDERRVADLALIAAELVGNARRHAEGPWRVRLLRVDERHVVRVEVEDRSPSLLPVLGRPDDPAAGNGLLLVNRLSVRWGFDHYEDRKAVWAEVPVR</sequence>
<dbReference type="Proteomes" id="UP000241118">
    <property type="component" value="Unassembled WGS sequence"/>
</dbReference>
<evidence type="ECO:0000313" key="4">
    <source>
        <dbReference type="Proteomes" id="UP000241118"/>
    </source>
</evidence>
<dbReference type="Pfam" id="PF13581">
    <property type="entry name" value="HATPase_c_2"/>
    <property type="match status" value="1"/>
</dbReference>
<proteinExistence type="predicted"/>
<dbReference type="CDD" id="cd16936">
    <property type="entry name" value="HATPase_RsbW-like"/>
    <property type="match status" value="1"/>
</dbReference>
<dbReference type="PANTHER" id="PTHR35526">
    <property type="entry name" value="ANTI-SIGMA-F FACTOR RSBW-RELATED"/>
    <property type="match status" value="1"/>
</dbReference>
<dbReference type="GO" id="GO:0004674">
    <property type="term" value="F:protein serine/threonine kinase activity"/>
    <property type="evidence" value="ECO:0007669"/>
    <property type="project" value="UniProtKB-KW"/>
</dbReference>
<dbReference type="PANTHER" id="PTHR35526:SF3">
    <property type="entry name" value="ANTI-SIGMA-F FACTOR RSBW"/>
    <property type="match status" value="1"/>
</dbReference>
<keyword evidence="1" id="KW-0808">Transferase</keyword>
<name>A0A2P8IGX1_SACCR</name>
<dbReference type="SUPFAM" id="SSF55874">
    <property type="entry name" value="ATPase domain of HSP90 chaperone/DNA topoisomerase II/histidine kinase"/>
    <property type="match status" value="1"/>
</dbReference>
<dbReference type="InterPro" id="IPR050267">
    <property type="entry name" value="Anti-sigma-factor_SerPK"/>
</dbReference>
<evidence type="ECO:0000313" key="3">
    <source>
        <dbReference type="EMBL" id="PSL57710.1"/>
    </source>
</evidence>
<organism evidence="3 4">
    <name type="scientific">Saccharothrix carnea</name>
    <dbReference type="NCBI Taxonomy" id="1280637"/>
    <lineage>
        <taxon>Bacteria</taxon>
        <taxon>Bacillati</taxon>
        <taxon>Actinomycetota</taxon>
        <taxon>Actinomycetes</taxon>
        <taxon>Pseudonocardiales</taxon>
        <taxon>Pseudonocardiaceae</taxon>
        <taxon>Saccharothrix</taxon>
    </lineage>
</organism>
<dbReference type="AlphaFoldDB" id="A0A2P8IGX1"/>